<reference evidence="2" key="1">
    <citation type="submission" date="2015-04" db="UniProtKB">
        <authorList>
            <consortium name="EnsemblPlants"/>
        </authorList>
    </citation>
    <scope>IDENTIFICATION</scope>
</reference>
<proteinExistence type="predicted"/>
<reference evidence="2" key="2">
    <citation type="submission" date="2018-05" db="EMBL/GenBank/DDBJ databases">
        <title>OmerRS3 (Oryza meridionalis Reference Sequence Version 3).</title>
        <authorList>
            <person name="Zhang J."/>
            <person name="Kudrna D."/>
            <person name="Lee S."/>
            <person name="Talag J."/>
            <person name="Welchert J."/>
            <person name="Wing R.A."/>
        </authorList>
    </citation>
    <scope>NUCLEOTIDE SEQUENCE [LARGE SCALE GENOMIC DNA]</scope>
    <source>
        <strain evidence="2">cv. OR44</strain>
    </source>
</reference>
<evidence type="ECO:0000313" key="2">
    <source>
        <dbReference type="EnsemblPlants" id="OMERI05G06690.2"/>
    </source>
</evidence>
<sequence>MLLSSSSENHHQYPPPPATTSPPNAFSSSSEINAAAAAAHASVSVSVSVSFLLRRKSLASPLAIGISNTVMLILPSLDSSTSTWIRSGFNVQEHKASLY</sequence>
<dbReference type="EnsemblPlants" id="OMERI05G06690.2">
    <property type="protein sequence ID" value="OMERI05G06690.2"/>
    <property type="gene ID" value="OMERI05G06690"/>
</dbReference>
<dbReference type="HOGENOM" id="CLU_2324287_0_0_1"/>
<evidence type="ECO:0000313" key="3">
    <source>
        <dbReference type="Proteomes" id="UP000008021"/>
    </source>
</evidence>
<evidence type="ECO:0000256" key="1">
    <source>
        <dbReference type="SAM" id="MobiDB-lite"/>
    </source>
</evidence>
<dbReference type="Proteomes" id="UP000008021">
    <property type="component" value="Chromosome 5"/>
</dbReference>
<dbReference type="Gramene" id="OMERI05G06690.2">
    <property type="protein sequence ID" value="OMERI05G06690.2"/>
    <property type="gene ID" value="OMERI05G06690"/>
</dbReference>
<keyword evidence="3" id="KW-1185">Reference proteome</keyword>
<feature type="region of interest" description="Disordered" evidence="1">
    <location>
        <begin position="1"/>
        <end position="28"/>
    </location>
</feature>
<organism evidence="2">
    <name type="scientific">Oryza meridionalis</name>
    <dbReference type="NCBI Taxonomy" id="40149"/>
    <lineage>
        <taxon>Eukaryota</taxon>
        <taxon>Viridiplantae</taxon>
        <taxon>Streptophyta</taxon>
        <taxon>Embryophyta</taxon>
        <taxon>Tracheophyta</taxon>
        <taxon>Spermatophyta</taxon>
        <taxon>Magnoliopsida</taxon>
        <taxon>Liliopsida</taxon>
        <taxon>Poales</taxon>
        <taxon>Poaceae</taxon>
        <taxon>BOP clade</taxon>
        <taxon>Oryzoideae</taxon>
        <taxon>Oryzeae</taxon>
        <taxon>Oryzinae</taxon>
        <taxon>Oryza</taxon>
    </lineage>
</organism>
<name>A0A0E0DNF7_9ORYZ</name>
<protein>
    <submittedName>
        <fullName evidence="2">Uncharacterized protein</fullName>
    </submittedName>
</protein>
<accession>A0A0E0DNF7</accession>
<dbReference type="AlphaFoldDB" id="A0A0E0DNF7"/>